<keyword evidence="4" id="KW-0378">Hydrolase</keyword>
<dbReference type="GO" id="GO:0000467">
    <property type="term" value="P:exonucleolytic trimming to generate mature 3'-end of 5.8S rRNA from tricistronic rRNA transcript (SSU-rRNA, 5.8S rRNA, LSU-rRNA)"/>
    <property type="evidence" value="ECO:0007669"/>
    <property type="project" value="InterPro"/>
</dbReference>
<dbReference type="InterPro" id="IPR012588">
    <property type="entry name" value="Exosome-assoc_fac_Rrp6_N"/>
</dbReference>
<dbReference type="GO" id="GO:0080188">
    <property type="term" value="P:gene silencing by siRNA-directed DNA methylation"/>
    <property type="evidence" value="ECO:0007669"/>
    <property type="project" value="UniProtKB-ARBA"/>
</dbReference>
<evidence type="ECO:0000256" key="8">
    <source>
        <dbReference type="ARBA" id="ARBA00023242"/>
    </source>
</evidence>
<dbReference type="GO" id="GO:0005730">
    <property type="term" value="C:nucleolus"/>
    <property type="evidence" value="ECO:0007669"/>
    <property type="project" value="TreeGrafter"/>
</dbReference>
<evidence type="ECO:0000256" key="5">
    <source>
        <dbReference type="ARBA" id="ARBA00022835"/>
    </source>
</evidence>
<comment type="subcellular location">
    <subcellularLocation>
        <location evidence="1">Nucleus</location>
    </subcellularLocation>
</comment>
<dbReference type="GO" id="GO:0071044">
    <property type="term" value="P:histone mRNA catabolic process"/>
    <property type="evidence" value="ECO:0007669"/>
    <property type="project" value="TreeGrafter"/>
</dbReference>
<dbReference type="Pfam" id="PF01612">
    <property type="entry name" value="DNA_pol_A_exo1"/>
    <property type="match status" value="1"/>
</dbReference>
<dbReference type="Pfam" id="PF08066">
    <property type="entry name" value="PMC2NT"/>
    <property type="match status" value="1"/>
</dbReference>
<evidence type="ECO:0000256" key="3">
    <source>
        <dbReference type="ARBA" id="ARBA00022722"/>
    </source>
</evidence>
<dbReference type="InterPro" id="IPR002562">
    <property type="entry name" value="3'-5'_exonuclease_dom"/>
</dbReference>
<comment type="caution">
    <text evidence="12">The sequence shown here is derived from an EMBL/GenBank/DDBJ whole genome shotgun (WGS) entry which is preliminary data.</text>
</comment>
<evidence type="ECO:0000259" key="11">
    <source>
        <dbReference type="PROSITE" id="PS50967"/>
    </source>
</evidence>
<feature type="compositionally biased region" description="Basic and acidic residues" evidence="10">
    <location>
        <begin position="790"/>
        <end position="825"/>
    </location>
</feature>
<dbReference type="EMBL" id="JAAWWB010000037">
    <property type="protein sequence ID" value="KAG6738478.1"/>
    <property type="molecule type" value="Genomic_DNA"/>
</dbReference>
<accession>A0A8X7XQW0</accession>
<dbReference type="InterPro" id="IPR049559">
    <property type="entry name" value="Rrp6p-like_exo"/>
</dbReference>
<dbReference type="InterPro" id="IPR002121">
    <property type="entry name" value="HRDC_dom"/>
</dbReference>
<organism evidence="12 13">
    <name type="scientific">Populus tomentosa</name>
    <name type="common">Chinese white poplar</name>
    <dbReference type="NCBI Taxonomy" id="118781"/>
    <lineage>
        <taxon>Eukaryota</taxon>
        <taxon>Viridiplantae</taxon>
        <taxon>Streptophyta</taxon>
        <taxon>Embryophyta</taxon>
        <taxon>Tracheophyta</taxon>
        <taxon>Spermatophyta</taxon>
        <taxon>Magnoliopsida</taxon>
        <taxon>eudicotyledons</taxon>
        <taxon>Gunneridae</taxon>
        <taxon>Pentapetalae</taxon>
        <taxon>rosids</taxon>
        <taxon>fabids</taxon>
        <taxon>Malpighiales</taxon>
        <taxon>Salicaceae</taxon>
        <taxon>Saliceae</taxon>
        <taxon>Populus</taxon>
    </lineage>
</organism>
<feature type="compositionally biased region" description="Basic and acidic residues" evidence="10">
    <location>
        <begin position="910"/>
        <end position="920"/>
    </location>
</feature>
<protein>
    <recommendedName>
        <fullName evidence="11">HRDC domain-containing protein</fullName>
    </recommendedName>
</protein>
<evidence type="ECO:0000256" key="4">
    <source>
        <dbReference type="ARBA" id="ARBA00022801"/>
    </source>
</evidence>
<dbReference type="GO" id="GO:0000176">
    <property type="term" value="C:nuclear exosome (RNase complex)"/>
    <property type="evidence" value="ECO:0007669"/>
    <property type="project" value="InterPro"/>
</dbReference>
<keyword evidence="2" id="KW-0698">rRNA processing</keyword>
<feature type="region of interest" description="Disordered" evidence="10">
    <location>
        <begin position="572"/>
        <end position="596"/>
    </location>
</feature>
<dbReference type="SMART" id="SM00341">
    <property type="entry name" value="HRDC"/>
    <property type="match status" value="1"/>
</dbReference>
<dbReference type="GO" id="GO:0071040">
    <property type="term" value="P:nuclear polyadenylation-dependent antisense transcript catabolic process"/>
    <property type="evidence" value="ECO:0007669"/>
    <property type="project" value="TreeGrafter"/>
</dbReference>
<dbReference type="GO" id="GO:0071036">
    <property type="term" value="P:nuclear polyadenylation-dependent snoRNA catabolic process"/>
    <property type="evidence" value="ECO:0007669"/>
    <property type="project" value="TreeGrafter"/>
</dbReference>
<dbReference type="AlphaFoldDB" id="A0A8X7XQW0"/>
<dbReference type="PROSITE" id="PS50967">
    <property type="entry name" value="HRDC"/>
    <property type="match status" value="1"/>
</dbReference>
<keyword evidence="8" id="KW-0539">Nucleus</keyword>
<feature type="compositionally biased region" description="Basic and acidic residues" evidence="10">
    <location>
        <begin position="572"/>
        <end position="589"/>
    </location>
</feature>
<evidence type="ECO:0000313" key="13">
    <source>
        <dbReference type="Proteomes" id="UP000886885"/>
    </source>
</evidence>
<dbReference type="FunFam" id="1.10.150.80:FF:000001">
    <property type="entry name" value="Putative exosome component 10"/>
    <property type="match status" value="1"/>
</dbReference>
<dbReference type="CDD" id="cd06147">
    <property type="entry name" value="Rrp6p_like_exo"/>
    <property type="match status" value="1"/>
</dbReference>
<dbReference type="FunFam" id="3.30.420.10:FF:000065">
    <property type="entry name" value="Protein RRP6-like 2 isoform A"/>
    <property type="match status" value="1"/>
</dbReference>
<dbReference type="Pfam" id="PF00570">
    <property type="entry name" value="HRDC"/>
    <property type="match status" value="1"/>
</dbReference>
<feature type="compositionally biased region" description="Basic and acidic residues" evidence="10">
    <location>
        <begin position="884"/>
        <end position="895"/>
    </location>
</feature>
<sequence length="938" mass="105020">MTQNDGEPAEEECPPKPQTLQTLTATHLSSSISNLSASSRAIPSNKDFHFYYNFDEFKVPIQEIAAKSQSLLESIGSSSSNDLFKEKLQFPSDVDIDEAYDWLVNVNDEIFERFDTSIDEFKRVREERGRVVDVDNEDGFQLVLGKKNKKLMKEALSDDSASCAGVDSGVKVADNKKGILGNKAKVPFHIPTIRRPQEEHNILVNNSNRGFEHVWLERSEDGSRAIHPLEKLSVLDFVDKRTGDVEPAPPLPIESTPFKLVEEVKDLKELAAKLRGVNEFAVDLEHNQYRSFQGLTCLMQISTRTEDFIVDTLKLRIHVGPYLREVFKDPAKRKVMHGADRDIVWLQRDFGIYICNLFDTGQASRVLKLERNSLEYLLHHFCGVTAKKEYQNAEWRLRPLPDEMIRYAREDTHYLLHIYDLMRALLLTKHSDHDNGDDPPLVEVYKRSYDVCMQLYEKELFTENSYLNMYGLPNAGFNAQQLAIVAGLYEWRDAIARAEDESTGYILPNKTLLEIAKEMPVTPSKLRRLLKSKHSYIERHLSSVVSIIRHSMQTSAAFEAAVQHLKERRMETASQKDTEVNEGCEEKSVHGGNGMNGSVAAETSVQLERGLLKQGSSIVELGKGGQESSAKHHGENGGVKTGSSSYISDTSPAAKVAGATVQILKKPTGAFGALLRGAAAKRKLGTDKKVNILPLTLLPLQQSRQRSHNPEHGYGSFTRVVGEELKLEKIRSSVNLPFHSFMPRNEPPKPVVEEPIVSEISHPEESLAVPATGSSLQDIIMLDDDSDMEQDTRIGEPERDDSKTTNVNRDDKSSGTALETDKVEEPVSLSDLSTSSQKRFQSSNQNRRTAEGKESGESSSVMKLKPFDYTAALRFGVGSTEKLKVGNDKNQRDVRVSVGKIKSSPGTPVQKDDETGEFREGRRRQAFPATGNRSATFR</sequence>
<dbReference type="Proteomes" id="UP000886885">
    <property type="component" value="Chromosome 19A"/>
</dbReference>
<feature type="domain" description="HRDC" evidence="11">
    <location>
        <begin position="478"/>
        <end position="558"/>
    </location>
</feature>
<dbReference type="PANTHER" id="PTHR12124">
    <property type="entry name" value="POLYMYOSITIS/SCLERODERMA AUTOANTIGEN-RELATED"/>
    <property type="match status" value="1"/>
</dbReference>
<dbReference type="GO" id="GO:0000175">
    <property type="term" value="F:3'-5'-RNA exonuclease activity"/>
    <property type="evidence" value="ECO:0007669"/>
    <property type="project" value="InterPro"/>
</dbReference>
<feature type="region of interest" description="Disordered" evidence="10">
    <location>
        <begin position="884"/>
        <end position="938"/>
    </location>
</feature>
<evidence type="ECO:0000256" key="9">
    <source>
        <dbReference type="ARBA" id="ARBA00043957"/>
    </source>
</evidence>
<feature type="compositionally biased region" description="Polar residues" evidence="10">
    <location>
        <begin position="830"/>
        <end position="847"/>
    </location>
</feature>
<dbReference type="GO" id="GO:0003727">
    <property type="term" value="F:single-stranded RNA binding"/>
    <property type="evidence" value="ECO:0007669"/>
    <property type="project" value="TreeGrafter"/>
</dbReference>
<keyword evidence="7" id="KW-0943">RNA-mediated gene silencing</keyword>
<name>A0A8X7XQW0_POPTO</name>
<feature type="region of interest" description="Disordered" evidence="10">
    <location>
        <begin position="786"/>
        <end position="864"/>
    </location>
</feature>
<keyword evidence="3" id="KW-0540">Nuclease</keyword>
<keyword evidence="5" id="KW-0271">Exosome</keyword>
<evidence type="ECO:0000256" key="1">
    <source>
        <dbReference type="ARBA" id="ARBA00004123"/>
    </source>
</evidence>
<reference evidence="12" key="1">
    <citation type="journal article" date="2020" name="bioRxiv">
        <title>Hybrid origin of Populus tomentosa Carr. identified through genome sequencing and phylogenomic analysis.</title>
        <authorList>
            <person name="An X."/>
            <person name="Gao K."/>
            <person name="Chen Z."/>
            <person name="Li J."/>
            <person name="Yang X."/>
            <person name="Yang X."/>
            <person name="Zhou J."/>
            <person name="Guo T."/>
            <person name="Zhao T."/>
            <person name="Huang S."/>
            <person name="Miao D."/>
            <person name="Khan W.U."/>
            <person name="Rao P."/>
            <person name="Ye M."/>
            <person name="Lei B."/>
            <person name="Liao W."/>
            <person name="Wang J."/>
            <person name="Ji L."/>
            <person name="Li Y."/>
            <person name="Guo B."/>
            <person name="Mustafa N.S."/>
            <person name="Li S."/>
            <person name="Yun Q."/>
            <person name="Keller S.R."/>
            <person name="Mao J."/>
            <person name="Zhang R."/>
            <person name="Strauss S.H."/>
        </authorList>
    </citation>
    <scope>NUCLEOTIDE SEQUENCE</scope>
    <source>
        <strain evidence="12">GM15</strain>
        <tissue evidence="12">Leaf</tissue>
    </source>
</reference>
<dbReference type="GO" id="GO:0071037">
    <property type="term" value="P:nuclear polyadenylation-dependent snRNA catabolic process"/>
    <property type="evidence" value="ECO:0007669"/>
    <property type="project" value="TreeGrafter"/>
</dbReference>
<evidence type="ECO:0000256" key="7">
    <source>
        <dbReference type="ARBA" id="ARBA00023158"/>
    </source>
</evidence>
<keyword evidence="13" id="KW-1185">Reference proteome</keyword>
<keyword evidence="6" id="KW-0269">Exonuclease</keyword>
<feature type="region of interest" description="Disordered" evidence="10">
    <location>
        <begin position="622"/>
        <end position="646"/>
    </location>
</feature>
<dbReference type="InterPro" id="IPR045092">
    <property type="entry name" value="Rrp6-like"/>
</dbReference>
<dbReference type="GO" id="GO:0071035">
    <property type="term" value="P:nuclear polyadenylation-dependent rRNA catabolic process"/>
    <property type="evidence" value="ECO:0007669"/>
    <property type="project" value="TreeGrafter"/>
</dbReference>
<dbReference type="PANTHER" id="PTHR12124:SF47">
    <property type="entry name" value="EXOSOME COMPONENT 10"/>
    <property type="match status" value="1"/>
</dbReference>
<gene>
    <name evidence="12" type="ORF">POTOM_058098</name>
</gene>
<evidence type="ECO:0000256" key="2">
    <source>
        <dbReference type="ARBA" id="ARBA00022552"/>
    </source>
</evidence>
<evidence type="ECO:0000313" key="12">
    <source>
        <dbReference type="EMBL" id="KAG6738478.1"/>
    </source>
</evidence>
<evidence type="ECO:0000256" key="10">
    <source>
        <dbReference type="SAM" id="MobiDB-lite"/>
    </source>
</evidence>
<comment type="similarity">
    <text evidence="9">Belongs to the exosome component 10/RRP6 family.</text>
</comment>
<dbReference type="SMART" id="SM00474">
    <property type="entry name" value="35EXOc"/>
    <property type="match status" value="1"/>
</dbReference>
<dbReference type="GO" id="GO:0071039">
    <property type="term" value="P:nuclear polyadenylation-dependent CUT catabolic process"/>
    <property type="evidence" value="ECO:0007669"/>
    <property type="project" value="TreeGrafter"/>
</dbReference>
<proteinExistence type="inferred from homology"/>
<dbReference type="GO" id="GO:0071038">
    <property type="term" value="P:TRAMP-dependent tRNA surveillance pathway"/>
    <property type="evidence" value="ECO:0007669"/>
    <property type="project" value="TreeGrafter"/>
</dbReference>
<dbReference type="OrthoDB" id="2250022at2759"/>
<evidence type="ECO:0000256" key="6">
    <source>
        <dbReference type="ARBA" id="ARBA00022839"/>
    </source>
</evidence>
<dbReference type="GO" id="GO:0071051">
    <property type="term" value="P:poly(A)-dependent snoRNA 3'-end processing"/>
    <property type="evidence" value="ECO:0007669"/>
    <property type="project" value="TreeGrafter"/>
</dbReference>